<name>A0A397UPB7_9GLOM</name>
<dbReference type="Proteomes" id="UP000266673">
    <property type="component" value="Unassembled WGS sequence"/>
</dbReference>
<accession>A0A397UPB7</accession>
<keyword evidence="1" id="KW-0732">Signal</keyword>
<reference evidence="2 3" key="1">
    <citation type="submission" date="2018-06" db="EMBL/GenBank/DDBJ databases">
        <title>Comparative genomics reveals the genomic features of Rhizophagus irregularis, R. cerebriforme, R. diaphanum and Gigaspora rosea, and their symbiotic lifestyle signature.</title>
        <authorList>
            <person name="Morin E."/>
            <person name="San Clemente H."/>
            <person name="Chen E.C.H."/>
            <person name="De La Providencia I."/>
            <person name="Hainaut M."/>
            <person name="Kuo A."/>
            <person name="Kohler A."/>
            <person name="Murat C."/>
            <person name="Tang N."/>
            <person name="Roy S."/>
            <person name="Loubradou J."/>
            <person name="Henrissat B."/>
            <person name="Grigoriev I.V."/>
            <person name="Corradi N."/>
            <person name="Roux C."/>
            <person name="Martin F.M."/>
        </authorList>
    </citation>
    <scope>NUCLEOTIDE SEQUENCE [LARGE SCALE GENOMIC DNA]</scope>
    <source>
        <strain evidence="2 3">DAOM 194757</strain>
    </source>
</reference>
<comment type="caution">
    <text evidence="2">The sequence shown here is derived from an EMBL/GenBank/DDBJ whole genome shotgun (WGS) entry which is preliminary data.</text>
</comment>
<sequence>MSKFQTKKFFSIMLFVMLFFVLTKAARKRQGFIGLGQPCNDVSDDRNCDTNICRVKGEDTHRCQVSDERDVEDYCRIGEACKSGECHDGLCRLQL</sequence>
<dbReference type="EMBL" id="QKWP01001401">
    <property type="protein sequence ID" value="RIB09223.1"/>
    <property type="molecule type" value="Genomic_DNA"/>
</dbReference>
<protein>
    <recommendedName>
        <fullName evidence="4">Dickkopf N-terminal cysteine-rich domain-containing protein</fullName>
    </recommendedName>
</protein>
<keyword evidence="3" id="KW-1185">Reference proteome</keyword>
<proteinExistence type="predicted"/>
<evidence type="ECO:0000256" key="1">
    <source>
        <dbReference type="SAM" id="SignalP"/>
    </source>
</evidence>
<evidence type="ECO:0000313" key="2">
    <source>
        <dbReference type="EMBL" id="RIB09223.1"/>
    </source>
</evidence>
<feature type="non-terminal residue" evidence="2">
    <location>
        <position position="95"/>
    </location>
</feature>
<dbReference type="OrthoDB" id="2362024at2759"/>
<gene>
    <name evidence="2" type="ORF">C2G38_2109098</name>
</gene>
<evidence type="ECO:0008006" key="4">
    <source>
        <dbReference type="Google" id="ProtNLM"/>
    </source>
</evidence>
<evidence type="ECO:0000313" key="3">
    <source>
        <dbReference type="Proteomes" id="UP000266673"/>
    </source>
</evidence>
<feature type="chain" id="PRO_5017218538" description="Dickkopf N-terminal cysteine-rich domain-containing protein" evidence="1">
    <location>
        <begin position="26"/>
        <end position="95"/>
    </location>
</feature>
<feature type="signal peptide" evidence="1">
    <location>
        <begin position="1"/>
        <end position="25"/>
    </location>
</feature>
<organism evidence="2 3">
    <name type="scientific">Gigaspora rosea</name>
    <dbReference type="NCBI Taxonomy" id="44941"/>
    <lineage>
        <taxon>Eukaryota</taxon>
        <taxon>Fungi</taxon>
        <taxon>Fungi incertae sedis</taxon>
        <taxon>Mucoromycota</taxon>
        <taxon>Glomeromycotina</taxon>
        <taxon>Glomeromycetes</taxon>
        <taxon>Diversisporales</taxon>
        <taxon>Gigasporaceae</taxon>
        <taxon>Gigaspora</taxon>
    </lineage>
</organism>
<dbReference type="AlphaFoldDB" id="A0A397UPB7"/>